<gene>
    <name evidence="1" type="ORF">C8F04DRAFT_1008804</name>
</gene>
<dbReference type="EMBL" id="JARJCM010000133">
    <property type="protein sequence ID" value="KAJ7026817.1"/>
    <property type="molecule type" value="Genomic_DNA"/>
</dbReference>
<protein>
    <submittedName>
        <fullName evidence="1">DUF1688-domain-containing protein</fullName>
    </submittedName>
</protein>
<sequence>MSPPPSTDNPQTPEDSAAWLRTLPAIRERCNAVFSLAKQDKLQYFEYHPENEEKVAQFCKKIVHREYGKEYDKIPPHGRWRHSEVHHPRVEPLRSLWSNSPSPPDDEEVAARLVDLFTVSVLLDAGAGSTWSYVEPALAPICTPEQAGGKFARSEGLAVAAVHMFAAGLFSGGAEHKVTADGLSQLSAAALAAGLQVTPENPLIGLEGRAALLTRLADALRANPEFFPGGRPGSLVAYLSTKRRLKLGTREIDVPMQALWNALITGLQPIWPPRESLAGVELGDVWTCPALGAAAGDLSLKGHPSSHGLVPFHKLTGWLSYSLREPLERILNWKIRDGDLQTGLPEYRNGGLFLDLGVLALRPTPLSLPNAPAKELPRNPQSGLPRVEPGHPAIVEWRAMTVVLLDRTLLALRTALPAPNLTLAQALESATWAGGRAIAAELRPAKIDADGEVLKSGGGPPIELVSDGTVF</sequence>
<keyword evidence="2" id="KW-1185">Reference proteome</keyword>
<name>A0AAD6SJS9_9AGAR</name>
<dbReference type="PANTHER" id="PTHR31687:SF3">
    <property type="entry name" value="PROTEIN URG3"/>
    <property type="match status" value="1"/>
</dbReference>
<dbReference type="Pfam" id="PF07958">
    <property type="entry name" value="DUF1688"/>
    <property type="match status" value="1"/>
</dbReference>
<dbReference type="InterPro" id="IPR012469">
    <property type="entry name" value="DUF1688"/>
</dbReference>
<evidence type="ECO:0000313" key="2">
    <source>
        <dbReference type="Proteomes" id="UP001218188"/>
    </source>
</evidence>
<reference evidence="1" key="1">
    <citation type="submission" date="2023-03" db="EMBL/GenBank/DDBJ databases">
        <title>Massive genome expansion in bonnet fungi (Mycena s.s.) driven by repeated elements and novel gene families across ecological guilds.</title>
        <authorList>
            <consortium name="Lawrence Berkeley National Laboratory"/>
            <person name="Harder C.B."/>
            <person name="Miyauchi S."/>
            <person name="Viragh M."/>
            <person name="Kuo A."/>
            <person name="Thoen E."/>
            <person name="Andreopoulos B."/>
            <person name="Lu D."/>
            <person name="Skrede I."/>
            <person name="Drula E."/>
            <person name="Henrissat B."/>
            <person name="Morin E."/>
            <person name="Kohler A."/>
            <person name="Barry K."/>
            <person name="LaButti K."/>
            <person name="Morin E."/>
            <person name="Salamov A."/>
            <person name="Lipzen A."/>
            <person name="Mereny Z."/>
            <person name="Hegedus B."/>
            <person name="Baldrian P."/>
            <person name="Stursova M."/>
            <person name="Weitz H."/>
            <person name="Taylor A."/>
            <person name="Grigoriev I.V."/>
            <person name="Nagy L.G."/>
            <person name="Martin F."/>
            <person name="Kauserud H."/>
        </authorList>
    </citation>
    <scope>NUCLEOTIDE SEQUENCE</scope>
    <source>
        <strain evidence="1">CBHHK200</strain>
    </source>
</reference>
<proteinExistence type="predicted"/>
<dbReference type="PANTHER" id="PTHR31687">
    <property type="match status" value="1"/>
</dbReference>
<accession>A0AAD6SJS9</accession>
<comment type="caution">
    <text evidence="1">The sequence shown here is derived from an EMBL/GenBank/DDBJ whole genome shotgun (WGS) entry which is preliminary data.</text>
</comment>
<evidence type="ECO:0000313" key="1">
    <source>
        <dbReference type="EMBL" id="KAJ7026817.1"/>
    </source>
</evidence>
<dbReference type="Proteomes" id="UP001218188">
    <property type="component" value="Unassembled WGS sequence"/>
</dbReference>
<organism evidence="1 2">
    <name type="scientific">Mycena alexandri</name>
    <dbReference type="NCBI Taxonomy" id="1745969"/>
    <lineage>
        <taxon>Eukaryota</taxon>
        <taxon>Fungi</taxon>
        <taxon>Dikarya</taxon>
        <taxon>Basidiomycota</taxon>
        <taxon>Agaricomycotina</taxon>
        <taxon>Agaricomycetes</taxon>
        <taxon>Agaricomycetidae</taxon>
        <taxon>Agaricales</taxon>
        <taxon>Marasmiineae</taxon>
        <taxon>Mycenaceae</taxon>
        <taxon>Mycena</taxon>
    </lineage>
</organism>
<dbReference type="AlphaFoldDB" id="A0AAD6SJS9"/>